<keyword evidence="1" id="KW-0812">Transmembrane</keyword>
<proteinExistence type="predicted"/>
<sequence>MSPSADYPCSDCSAFLNWDEEEIETDSEKGVVFRSLVATVKLQSAFDDSLKAKAVKFLRYVTPWNPKSVSVLLGSFGRTTTESLTTFVQCIGMLVSSPSKIITTTAMKIVRHLILYCHSKILHPLVKADLIPQLITSLNPLSLHFPETVDIHTSLIYTIDNCFTLATPQGLKELEIDDENEQQAVHETVLQQVVAPSEQYIRQLCVNRRSIVDGGLSENFLSLFVGLLRICPYYQRTLEFILHLPIFLTIPSCLTFIGNDLSVWAFLMRMSFTQQRWNEKGGKGRQIWKTVDRMLRMEGFKDVIEEKLLNDKTEDSGRWIVTNSIAWNNQLGMNLPEQE</sequence>
<protein>
    <submittedName>
        <fullName evidence="2">Uncharacterized protein</fullName>
    </submittedName>
</protein>
<evidence type="ECO:0000313" key="2">
    <source>
        <dbReference type="EMBL" id="KAK2959903.1"/>
    </source>
</evidence>
<name>A0ABQ9Y882_9EUKA</name>
<accession>A0ABQ9Y882</accession>
<reference evidence="2 3" key="1">
    <citation type="journal article" date="2022" name="bioRxiv">
        <title>Genomics of Preaxostyla Flagellates Illuminates Evolutionary Transitions and the Path Towards Mitochondrial Loss.</title>
        <authorList>
            <person name="Novak L.V.F."/>
            <person name="Treitli S.C."/>
            <person name="Pyrih J."/>
            <person name="Halakuc P."/>
            <person name="Pipaliya S.V."/>
            <person name="Vacek V."/>
            <person name="Brzon O."/>
            <person name="Soukal P."/>
            <person name="Eme L."/>
            <person name="Dacks J.B."/>
            <person name="Karnkowska A."/>
            <person name="Elias M."/>
            <person name="Hampl V."/>
        </authorList>
    </citation>
    <scope>NUCLEOTIDE SEQUENCE [LARGE SCALE GENOMIC DNA]</scope>
    <source>
        <strain evidence="2">NAU3</strain>
        <tissue evidence="2">Gut</tissue>
    </source>
</reference>
<feature type="transmembrane region" description="Helical" evidence="1">
    <location>
        <begin position="240"/>
        <end position="267"/>
    </location>
</feature>
<comment type="caution">
    <text evidence="2">The sequence shown here is derived from an EMBL/GenBank/DDBJ whole genome shotgun (WGS) entry which is preliminary data.</text>
</comment>
<keyword evidence="1" id="KW-1133">Transmembrane helix</keyword>
<dbReference type="Proteomes" id="UP001281761">
    <property type="component" value="Unassembled WGS sequence"/>
</dbReference>
<dbReference type="EMBL" id="JARBJD010000026">
    <property type="protein sequence ID" value="KAK2959903.1"/>
    <property type="molecule type" value="Genomic_DNA"/>
</dbReference>
<keyword evidence="1" id="KW-0472">Membrane</keyword>
<evidence type="ECO:0000256" key="1">
    <source>
        <dbReference type="SAM" id="Phobius"/>
    </source>
</evidence>
<gene>
    <name evidence="2" type="ORF">BLNAU_5100</name>
</gene>
<keyword evidence="3" id="KW-1185">Reference proteome</keyword>
<organism evidence="2 3">
    <name type="scientific">Blattamonas nauphoetae</name>
    <dbReference type="NCBI Taxonomy" id="2049346"/>
    <lineage>
        <taxon>Eukaryota</taxon>
        <taxon>Metamonada</taxon>
        <taxon>Preaxostyla</taxon>
        <taxon>Oxymonadida</taxon>
        <taxon>Blattamonas</taxon>
    </lineage>
</organism>
<evidence type="ECO:0000313" key="3">
    <source>
        <dbReference type="Proteomes" id="UP001281761"/>
    </source>
</evidence>